<protein>
    <submittedName>
        <fullName evidence="2">Uncharacterized protein</fullName>
    </submittedName>
</protein>
<feature type="compositionally biased region" description="Polar residues" evidence="1">
    <location>
        <begin position="374"/>
        <end position="387"/>
    </location>
</feature>
<feature type="region of interest" description="Disordered" evidence="1">
    <location>
        <begin position="424"/>
        <end position="491"/>
    </location>
</feature>
<dbReference type="AlphaFoldDB" id="A0A2K0SVZ7"/>
<feature type="compositionally biased region" description="Acidic residues" evidence="1">
    <location>
        <begin position="424"/>
        <end position="433"/>
    </location>
</feature>
<feature type="compositionally biased region" description="Basic and acidic residues" evidence="1">
    <location>
        <begin position="476"/>
        <end position="491"/>
    </location>
</feature>
<name>A0A2K0SVZ7_9HYPO</name>
<feature type="compositionally biased region" description="Basic and acidic residues" evidence="1">
    <location>
        <begin position="434"/>
        <end position="452"/>
    </location>
</feature>
<sequence length="491" mass="56238">MTAMFKPPISLNALTDKEVEEITSLLIFDSSQNSSRKTNEWLQKQESKVKRLKNEGLLRPDSLLHKGVMKLFHRQTLCQAHKELDSSVIRSLLWNIAYESTAQTNIYRVLRIKGKLWFNIERRCWMTEEQLKLIDEEEDMINDNLEEWLDLTNEITALWLGEKKYRELCGSKKRDFLPGCAKTGCDACMLAAVGGNCHYLTSLRASLLARHLYKTDKQTDNKKRIIDPPSLLRVVDAWISKVKDSRNTPLINDYSKELARSLVGMRILARRLEDEHIERRKKKGKKPKTRWGAAMVTWTDDKLPVPIKHKQREKPPREDAVIIDWTTELTRGFRAAIAPKDNDESGSVRMSGAIRTEEAASEERCHPPRDSRSNRGTRTHINFNDSNGDVPAHFSGRASPLFKVGLEESTSSWTSRVVEDDYDDDDIYDEDMHEECVDSREASSIYSRDERHNHHGSPEGSIVHSGDERDEEGDYGDSKALTKWEGGDGPA</sequence>
<gene>
    <name evidence="2" type="ORF">TGAMA5MH_10555</name>
</gene>
<dbReference type="Proteomes" id="UP000236546">
    <property type="component" value="Unassembled WGS sequence"/>
</dbReference>
<reference evidence="2 3" key="1">
    <citation type="submission" date="2017-02" db="EMBL/GenBank/DDBJ databases">
        <title>Genomes of Trichoderma spp. with biocontrol activity.</title>
        <authorList>
            <person name="Gardiner D."/>
            <person name="Kazan K."/>
            <person name="Vos C."/>
            <person name="Harvey P."/>
        </authorList>
    </citation>
    <scope>NUCLEOTIDE SEQUENCE [LARGE SCALE GENOMIC DNA]</scope>
    <source>
        <strain evidence="2 3">A5MH</strain>
    </source>
</reference>
<feature type="region of interest" description="Disordered" evidence="1">
    <location>
        <begin position="356"/>
        <end position="392"/>
    </location>
</feature>
<evidence type="ECO:0000256" key="1">
    <source>
        <dbReference type="SAM" id="MobiDB-lite"/>
    </source>
</evidence>
<evidence type="ECO:0000313" key="3">
    <source>
        <dbReference type="Proteomes" id="UP000236546"/>
    </source>
</evidence>
<organism evidence="2 3">
    <name type="scientific">Trichoderma gamsii</name>
    <dbReference type="NCBI Taxonomy" id="398673"/>
    <lineage>
        <taxon>Eukaryota</taxon>
        <taxon>Fungi</taxon>
        <taxon>Dikarya</taxon>
        <taxon>Ascomycota</taxon>
        <taxon>Pezizomycotina</taxon>
        <taxon>Sordariomycetes</taxon>
        <taxon>Hypocreomycetidae</taxon>
        <taxon>Hypocreales</taxon>
        <taxon>Hypocreaceae</taxon>
        <taxon>Trichoderma</taxon>
    </lineage>
</organism>
<feature type="compositionally biased region" description="Basic and acidic residues" evidence="1">
    <location>
        <begin position="356"/>
        <end position="373"/>
    </location>
</feature>
<proteinExistence type="predicted"/>
<dbReference type="EMBL" id="MTYH01000143">
    <property type="protein sequence ID" value="PNP37453.1"/>
    <property type="molecule type" value="Genomic_DNA"/>
</dbReference>
<comment type="caution">
    <text evidence="2">The sequence shown here is derived from an EMBL/GenBank/DDBJ whole genome shotgun (WGS) entry which is preliminary data.</text>
</comment>
<accession>A0A2K0SVZ7</accession>
<dbReference type="OrthoDB" id="4898058at2759"/>
<evidence type="ECO:0000313" key="2">
    <source>
        <dbReference type="EMBL" id="PNP37453.1"/>
    </source>
</evidence>